<dbReference type="HOGENOM" id="CLU_1455374_0_0_1"/>
<dbReference type="AlphaFoldDB" id="K1VSE3"/>
<organism evidence="1 2">
    <name type="scientific">Trichosporon asahii var. asahii (strain CBS 8904)</name>
    <name type="common">Yeast</name>
    <dbReference type="NCBI Taxonomy" id="1220162"/>
    <lineage>
        <taxon>Eukaryota</taxon>
        <taxon>Fungi</taxon>
        <taxon>Dikarya</taxon>
        <taxon>Basidiomycota</taxon>
        <taxon>Agaricomycotina</taxon>
        <taxon>Tremellomycetes</taxon>
        <taxon>Trichosporonales</taxon>
        <taxon>Trichosporonaceae</taxon>
        <taxon>Trichosporon</taxon>
    </lineage>
</organism>
<comment type="caution">
    <text evidence="1">The sequence shown here is derived from an EMBL/GenBank/DDBJ whole genome shotgun (WGS) entry which is preliminary data.</text>
</comment>
<sequence length="178" mass="19321">MASSSSTQPPLAYPYLSPELNAAASLHADYSAKLSKHVRLARTSCPADRQEERLRVAKEKAGVLVQQLQNEVPDIQPPAGMGSFTGGDRVISAAYELANETSGHIPTATRELRAFLQDFREQLDAFDRTPPPAGAGKLSEKEAALAILTNVENGLAFMEAQAEQLETLKGFFKDIIYC</sequence>
<keyword evidence="2" id="KW-1185">Reference proteome</keyword>
<evidence type="ECO:0000313" key="1">
    <source>
        <dbReference type="EMBL" id="EKC99582.1"/>
    </source>
</evidence>
<accession>K1VSE3</accession>
<dbReference type="EMBL" id="AMBO01000368">
    <property type="protein sequence ID" value="EKC99582.1"/>
    <property type="molecule type" value="Genomic_DNA"/>
</dbReference>
<dbReference type="InParanoid" id="K1VSE3"/>
<reference evidence="1 2" key="1">
    <citation type="journal article" date="2012" name="Eukaryot. Cell">
        <title>Genome sequence of the Trichosporon asahii environmental strain CBS 8904.</title>
        <authorList>
            <person name="Yang R.Y."/>
            <person name="Li H.T."/>
            <person name="Zhu H."/>
            <person name="Zhou G.P."/>
            <person name="Wang M."/>
            <person name="Wang L."/>
        </authorList>
    </citation>
    <scope>NUCLEOTIDE SEQUENCE [LARGE SCALE GENOMIC DNA]</scope>
    <source>
        <strain evidence="1 2">CBS 8904</strain>
    </source>
</reference>
<proteinExistence type="predicted"/>
<protein>
    <submittedName>
        <fullName evidence="1">Uncharacterized protein</fullName>
    </submittedName>
</protein>
<gene>
    <name evidence="1" type="ORF">A1Q2_06118</name>
</gene>
<evidence type="ECO:0000313" key="2">
    <source>
        <dbReference type="Proteomes" id="UP000006757"/>
    </source>
</evidence>
<name>K1VSE3_TRIAC</name>
<dbReference type="Proteomes" id="UP000006757">
    <property type="component" value="Unassembled WGS sequence"/>
</dbReference>